<evidence type="ECO:0000313" key="4">
    <source>
        <dbReference type="Proteomes" id="UP000594778"/>
    </source>
</evidence>
<dbReference type="Proteomes" id="UP000594778">
    <property type="component" value="Chromosome"/>
</dbReference>
<dbReference type="SUPFAM" id="SSF53850">
    <property type="entry name" value="Periplasmic binding protein-like II"/>
    <property type="match status" value="1"/>
</dbReference>
<reference evidence="3 4" key="1">
    <citation type="submission" date="2020-12" db="EMBL/GenBank/DDBJ databases">
        <title>FDA dAtabase for Regulatory Grade micrObial Sequences (FDA-ARGOS): Supporting development and validation of Infectious Disease Dx tests.</title>
        <authorList>
            <person name="Sproer C."/>
            <person name="Gronow S."/>
            <person name="Severitt S."/>
            <person name="Schroder I."/>
            <person name="Tallon L."/>
            <person name="Sadzewicz L."/>
            <person name="Zhao X."/>
            <person name="Boylan J."/>
            <person name="Ott S."/>
            <person name="Bowen H."/>
            <person name="Vavikolanu K."/>
            <person name="Mehta A."/>
            <person name="Aluvathingal J."/>
            <person name="Nadendla S."/>
            <person name="Lowell S."/>
            <person name="Myers T."/>
            <person name="Yan Y."/>
            <person name="Sichtig H."/>
        </authorList>
    </citation>
    <scope>NUCLEOTIDE SEQUENCE [LARGE SCALE GENOMIC DNA]</scope>
    <source>
        <strain evidence="3 4">FDAARGOS_909</strain>
    </source>
</reference>
<dbReference type="EMBL" id="CP065668">
    <property type="protein sequence ID" value="QPS10357.1"/>
    <property type="molecule type" value="Genomic_DNA"/>
</dbReference>
<feature type="signal peptide" evidence="2">
    <location>
        <begin position="1"/>
        <end position="22"/>
    </location>
</feature>
<feature type="chain" id="PRO_5032714579" evidence="2">
    <location>
        <begin position="23"/>
        <end position="323"/>
    </location>
</feature>
<evidence type="ECO:0000256" key="1">
    <source>
        <dbReference type="ARBA" id="ARBA00006987"/>
    </source>
</evidence>
<dbReference type="InterPro" id="IPR042100">
    <property type="entry name" value="Bug_dom1"/>
</dbReference>
<dbReference type="PANTHER" id="PTHR42928">
    <property type="entry name" value="TRICARBOXYLATE-BINDING PROTEIN"/>
    <property type="match status" value="1"/>
</dbReference>
<dbReference type="AlphaFoldDB" id="A0A7T2S848"/>
<gene>
    <name evidence="3" type="ORF">I6G66_10320</name>
</gene>
<protein>
    <submittedName>
        <fullName evidence="3">Tripartite tricarboxylate transporter substrate binding protein</fullName>
    </submittedName>
</protein>
<dbReference type="InterPro" id="IPR005064">
    <property type="entry name" value="BUG"/>
</dbReference>
<comment type="similarity">
    <text evidence="1">Belongs to the UPF0065 (bug) family.</text>
</comment>
<dbReference type="Pfam" id="PF03401">
    <property type="entry name" value="TctC"/>
    <property type="match status" value="1"/>
</dbReference>
<organism evidence="3 4">
    <name type="scientific">Delftia acidovorans</name>
    <name type="common">Pseudomonas acidovorans</name>
    <name type="synonym">Comamonas acidovorans</name>
    <dbReference type="NCBI Taxonomy" id="80866"/>
    <lineage>
        <taxon>Bacteria</taxon>
        <taxon>Pseudomonadati</taxon>
        <taxon>Pseudomonadota</taxon>
        <taxon>Betaproteobacteria</taxon>
        <taxon>Burkholderiales</taxon>
        <taxon>Comamonadaceae</taxon>
        <taxon>Delftia</taxon>
    </lineage>
</organism>
<dbReference type="PANTHER" id="PTHR42928:SF5">
    <property type="entry name" value="BLR1237 PROTEIN"/>
    <property type="match status" value="1"/>
</dbReference>
<sequence length="323" mass="34089">MKTALKSLACIVAAVASLGAMAQGPYPSRPIKMVIPFPPGGAVDVLVRTIGPQLSAELGQPIVVDNRPGGGAQIGASSVLNAPADGYSVFVAEIGAFAINPSLYKNLSYQPTRDFEGVAMLVRTPMVMYSGKAGKFHGVSALKDALASGRELSYGSFGPGTAPHILGHLLSRSVPGARLLHVPYKGAPPAFQAIMANEIDLLFDGVPGTLNMVRNGKAVPLAVAAPQRSEFLPQVPTTTEIGFPAMQMDLWIGATVKKGTPPDIVNRLHAAIEKALSLPDIWKKLSDLGYSRTPMAPAQFNAFVESESHRYRPIIQETGVVVD</sequence>
<dbReference type="RefSeq" id="WP_183018483.1">
    <property type="nucleotide sequence ID" value="NZ_CP065668.1"/>
</dbReference>
<evidence type="ECO:0000256" key="2">
    <source>
        <dbReference type="SAM" id="SignalP"/>
    </source>
</evidence>
<dbReference type="PIRSF" id="PIRSF017082">
    <property type="entry name" value="YflP"/>
    <property type="match status" value="1"/>
</dbReference>
<evidence type="ECO:0000313" key="3">
    <source>
        <dbReference type="EMBL" id="QPS10357.1"/>
    </source>
</evidence>
<name>A0A7T2S848_DELAC</name>
<dbReference type="CDD" id="cd07012">
    <property type="entry name" value="PBP2_Bug_TTT"/>
    <property type="match status" value="1"/>
</dbReference>
<dbReference type="Gene3D" id="3.40.190.10">
    <property type="entry name" value="Periplasmic binding protein-like II"/>
    <property type="match status" value="1"/>
</dbReference>
<keyword evidence="2" id="KW-0732">Signal</keyword>
<dbReference type="Gene3D" id="3.40.190.150">
    <property type="entry name" value="Bordetella uptake gene, domain 1"/>
    <property type="match status" value="1"/>
</dbReference>
<proteinExistence type="inferred from homology"/>
<accession>A0A7T2S848</accession>